<dbReference type="AlphaFoldDB" id="A0AA40G590"/>
<evidence type="ECO:0000313" key="3">
    <source>
        <dbReference type="Proteomes" id="UP001177670"/>
    </source>
</evidence>
<feature type="signal peptide" evidence="1">
    <location>
        <begin position="1"/>
        <end position="23"/>
    </location>
</feature>
<comment type="caution">
    <text evidence="2">The sequence shown here is derived from an EMBL/GenBank/DDBJ whole genome shotgun (WGS) entry which is preliminary data.</text>
</comment>
<reference evidence="2" key="1">
    <citation type="submission" date="2021-10" db="EMBL/GenBank/DDBJ databases">
        <title>Melipona bicolor Genome sequencing and assembly.</title>
        <authorList>
            <person name="Araujo N.S."/>
            <person name="Arias M.C."/>
        </authorList>
    </citation>
    <scope>NUCLEOTIDE SEQUENCE</scope>
    <source>
        <strain evidence="2">USP_2M_L1-L4_2017</strain>
        <tissue evidence="2">Whole body</tissue>
    </source>
</reference>
<feature type="chain" id="PRO_5041403524" evidence="1">
    <location>
        <begin position="24"/>
        <end position="75"/>
    </location>
</feature>
<evidence type="ECO:0000256" key="1">
    <source>
        <dbReference type="SAM" id="SignalP"/>
    </source>
</evidence>
<name>A0AA40G590_9HYME</name>
<keyword evidence="3" id="KW-1185">Reference proteome</keyword>
<keyword evidence="1" id="KW-0732">Signal</keyword>
<proteinExistence type="predicted"/>
<gene>
    <name evidence="2" type="ORF">K0M31_017360</name>
</gene>
<sequence>MRLAWTVLAMAFVLFLFFYVIVGNSTPPEKQKTFVPFQTNNNNNNNNLYSGSFINVPVNCPPDRVRIGNRCRAIF</sequence>
<evidence type="ECO:0000313" key="2">
    <source>
        <dbReference type="EMBL" id="KAK1131063.1"/>
    </source>
</evidence>
<accession>A0AA40G590</accession>
<organism evidence="2 3">
    <name type="scientific">Melipona bicolor</name>
    <dbReference type="NCBI Taxonomy" id="60889"/>
    <lineage>
        <taxon>Eukaryota</taxon>
        <taxon>Metazoa</taxon>
        <taxon>Ecdysozoa</taxon>
        <taxon>Arthropoda</taxon>
        <taxon>Hexapoda</taxon>
        <taxon>Insecta</taxon>
        <taxon>Pterygota</taxon>
        <taxon>Neoptera</taxon>
        <taxon>Endopterygota</taxon>
        <taxon>Hymenoptera</taxon>
        <taxon>Apocrita</taxon>
        <taxon>Aculeata</taxon>
        <taxon>Apoidea</taxon>
        <taxon>Anthophila</taxon>
        <taxon>Apidae</taxon>
        <taxon>Melipona</taxon>
    </lineage>
</organism>
<protein>
    <submittedName>
        <fullName evidence="2">Uncharacterized protein</fullName>
    </submittedName>
</protein>
<dbReference type="Proteomes" id="UP001177670">
    <property type="component" value="Unassembled WGS sequence"/>
</dbReference>
<dbReference type="EMBL" id="JAHYIQ010000006">
    <property type="protein sequence ID" value="KAK1131063.1"/>
    <property type="molecule type" value="Genomic_DNA"/>
</dbReference>